<evidence type="ECO:0000313" key="3">
    <source>
        <dbReference type="Proteomes" id="UP000195569"/>
    </source>
</evidence>
<dbReference type="EMBL" id="CYGY02000030">
    <property type="protein sequence ID" value="SIT41497.1"/>
    <property type="molecule type" value="Genomic_DNA"/>
</dbReference>
<name>A0A1N7S2D3_9BURK</name>
<dbReference type="InterPro" id="IPR010753">
    <property type="entry name" value="DUF1330"/>
</dbReference>
<gene>
    <name evidence="2" type="ORF">BN2476_300038</name>
</gene>
<keyword evidence="3" id="KW-1185">Reference proteome</keyword>
<dbReference type="AlphaFoldDB" id="A0A1N7S2D3"/>
<sequence>MVAVEFPSYEQAKACDADRACQEAATFALQASKRELPALQGELS</sequence>
<dbReference type="Pfam" id="PF07045">
    <property type="entry name" value="DUF1330"/>
    <property type="match status" value="1"/>
</dbReference>
<dbReference type="OrthoDB" id="516779at2"/>
<protein>
    <recommendedName>
        <fullName evidence="1">DUF1330 domain-containing protein</fullName>
    </recommendedName>
</protein>
<comment type="caution">
    <text evidence="2">The sequence shown here is derived from an EMBL/GenBank/DDBJ whole genome shotgun (WGS) entry which is preliminary data.</text>
</comment>
<evidence type="ECO:0000313" key="2">
    <source>
        <dbReference type="EMBL" id="SIT41497.1"/>
    </source>
</evidence>
<proteinExistence type="predicted"/>
<accession>A0A1N7S2D3</accession>
<feature type="domain" description="DUF1330" evidence="1">
    <location>
        <begin position="2"/>
        <end position="41"/>
    </location>
</feature>
<evidence type="ECO:0000259" key="1">
    <source>
        <dbReference type="Pfam" id="PF07045"/>
    </source>
</evidence>
<organism evidence="2 3">
    <name type="scientific">Paraburkholderia piptadeniae</name>
    <dbReference type="NCBI Taxonomy" id="1701573"/>
    <lineage>
        <taxon>Bacteria</taxon>
        <taxon>Pseudomonadati</taxon>
        <taxon>Pseudomonadota</taxon>
        <taxon>Betaproteobacteria</taxon>
        <taxon>Burkholderiales</taxon>
        <taxon>Burkholderiaceae</taxon>
        <taxon>Paraburkholderia</taxon>
    </lineage>
</organism>
<reference evidence="2" key="1">
    <citation type="submission" date="2016-12" db="EMBL/GenBank/DDBJ databases">
        <authorList>
            <person name="Moulin L."/>
        </authorList>
    </citation>
    <scope>NUCLEOTIDE SEQUENCE [LARGE SCALE GENOMIC DNA]</scope>
    <source>
        <strain evidence="2">STM 7183</strain>
    </source>
</reference>
<dbReference type="Proteomes" id="UP000195569">
    <property type="component" value="Unassembled WGS sequence"/>
</dbReference>